<dbReference type="CDD" id="cd06676">
    <property type="entry name" value="PDZ13_MUPP1-like"/>
    <property type="match status" value="1"/>
</dbReference>
<dbReference type="GO" id="GO:0030010">
    <property type="term" value="P:establishment of cell polarity"/>
    <property type="evidence" value="ECO:0007669"/>
    <property type="project" value="TreeGrafter"/>
</dbReference>
<dbReference type="GO" id="GO:0035091">
    <property type="term" value="F:phosphatidylinositol binding"/>
    <property type="evidence" value="ECO:0007669"/>
    <property type="project" value="TreeGrafter"/>
</dbReference>
<dbReference type="InterPro" id="IPR052213">
    <property type="entry name" value="PAR3"/>
</dbReference>
<dbReference type="PANTHER" id="PTHR16484:SF17">
    <property type="entry name" value="BAZOOKA, ISOFORM B"/>
    <property type="match status" value="1"/>
</dbReference>
<sequence>MSLLPDPYSPRVYKTISLERGLSGLGFSIVGGFGSPQGDLPIYVKTIFSKGAAIEDGRLKRGDQIIAVNGHCLEGVTHAEAVEILKKTKETVLCSFCVSSILLPWFKVLLFLPPPCKFAQQWLQDFGRAVGASTHSTGDNPAHSCDNHHCHNNGHRDDLRQAEMMLYISSTAGLKANGAQCVVVLHALADDSPLREHGVGADGVQVEGTPRSQQVVSADVTFAAANGKVPVWQSKVAADEIDARDPLITVWPSQTMLASSTVVAAEVAITLAGAVEESQRPPLPVITTCIRVLWPVATTISSNCHTLPSSCAGATLIPCHACRGWTTLAAPQSLGSDALSRELGPSEAGTQGHHQWTHNPHANTFQFNLQQIRKKRQTKEKRWLSYMEVLMSCKEFNPGPGLGSISMELKCRHCSRLPSLSLVQHMLPHMPAARLVWHCWVKQSCFLSSAILCLFFINHSKASFRFFLFFLLWLYAHCHLHSGWCFLSILDCRRVAQKAFKSTDIENLIKEEGNSCIYKDIEQTIGRSRKEDKRKREIFSIRKSGALLDSSKTLGLPPVITNVLRQRELVAPRFDEDGEQGRKTRRGGEVKEKH</sequence>
<evidence type="ECO:0000259" key="2">
    <source>
        <dbReference type="PROSITE" id="PS50106"/>
    </source>
</evidence>
<dbReference type="GO" id="GO:0051660">
    <property type="term" value="P:establishment of centrosome localization"/>
    <property type="evidence" value="ECO:0007669"/>
    <property type="project" value="TreeGrafter"/>
</dbReference>
<dbReference type="EMBL" id="NHOQ01000158">
    <property type="protein sequence ID" value="PWA32696.1"/>
    <property type="molecule type" value="Genomic_DNA"/>
</dbReference>
<evidence type="ECO:0000256" key="1">
    <source>
        <dbReference type="SAM" id="MobiDB-lite"/>
    </source>
</evidence>
<keyword evidence="4" id="KW-1185">Reference proteome</keyword>
<dbReference type="Pfam" id="PF00595">
    <property type="entry name" value="PDZ"/>
    <property type="match status" value="1"/>
</dbReference>
<dbReference type="Gene3D" id="2.30.42.10">
    <property type="match status" value="1"/>
</dbReference>
<feature type="region of interest" description="Disordered" evidence="1">
    <location>
        <begin position="572"/>
        <end position="594"/>
    </location>
</feature>
<dbReference type="GO" id="GO:0007155">
    <property type="term" value="P:cell adhesion"/>
    <property type="evidence" value="ECO:0007669"/>
    <property type="project" value="TreeGrafter"/>
</dbReference>
<dbReference type="GO" id="GO:0008104">
    <property type="term" value="P:intracellular protein localization"/>
    <property type="evidence" value="ECO:0007669"/>
    <property type="project" value="TreeGrafter"/>
</dbReference>
<dbReference type="GO" id="GO:0016324">
    <property type="term" value="C:apical plasma membrane"/>
    <property type="evidence" value="ECO:0007669"/>
    <property type="project" value="TreeGrafter"/>
</dbReference>
<feature type="domain" description="PDZ" evidence="2">
    <location>
        <begin position="15"/>
        <end position="92"/>
    </location>
</feature>
<dbReference type="GO" id="GO:0000226">
    <property type="term" value="P:microtubule cytoskeleton organization"/>
    <property type="evidence" value="ECO:0007669"/>
    <property type="project" value="TreeGrafter"/>
</dbReference>
<dbReference type="InterPro" id="IPR001478">
    <property type="entry name" value="PDZ"/>
</dbReference>
<proteinExistence type="predicted"/>
<dbReference type="SUPFAM" id="SSF50156">
    <property type="entry name" value="PDZ domain-like"/>
    <property type="match status" value="1"/>
</dbReference>
<comment type="caution">
    <text evidence="3">The sequence shown here is derived from an EMBL/GenBank/DDBJ whole genome shotgun (WGS) entry which is preliminary data.</text>
</comment>
<dbReference type="SMART" id="SM00228">
    <property type="entry name" value="PDZ"/>
    <property type="match status" value="1"/>
</dbReference>
<name>A0A315WA69_GAMAF</name>
<dbReference type="GO" id="GO:0045197">
    <property type="term" value="P:establishment or maintenance of epithelial cell apical/basal polarity"/>
    <property type="evidence" value="ECO:0007669"/>
    <property type="project" value="TreeGrafter"/>
</dbReference>
<dbReference type="GO" id="GO:0043296">
    <property type="term" value="C:apical junction complex"/>
    <property type="evidence" value="ECO:0007669"/>
    <property type="project" value="TreeGrafter"/>
</dbReference>
<evidence type="ECO:0000313" key="4">
    <source>
        <dbReference type="Proteomes" id="UP000250572"/>
    </source>
</evidence>
<dbReference type="InterPro" id="IPR036034">
    <property type="entry name" value="PDZ_sf"/>
</dbReference>
<dbReference type="PANTHER" id="PTHR16484">
    <property type="entry name" value="PARTITIONING DEFECTIVE 3 RELATED"/>
    <property type="match status" value="1"/>
</dbReference>
<dbReference type="AlphaFoldDB" id="A0A315WA69"/>
<gene>
    <name evidence="3" type="ORF">CCH79_00012399</name>
</gene>
<reference evidence="3 4" key="1">
    <citation type="journal article" date="2018" name="G3 (Bethesda)">
        <title>A High-Quality Reference Genome for the Invasive Mosquitofish Gambusia affinis Using a Chicago Library.</title>
        <authorList>
            <person name="Hoffberg S.L."/>
            <person name="Troendle N.J."/>
            <person name="Glenn T.C."/>
            <person name="Mahmud O."/>
            <person name="Louha S."/>
            <person name="Chalopin D."/>
            <person name="Bennetzen J.L."/>
            <person name="Mauricio R."/>
        </authorList>
    </citation>
    <scope>NUCLEOTIDE SEQUENCE [LARGE SCALE GENOMIC DNA]</scope>
    <source>
        <strain evidence="3">NE01/NJP1002.9</strain>
        <tissue evidence="3">Muscle</tissue>
    </source>
</reference>
<evidence type="ECO:0000313" key="3">
    <source>
        <dbReference type="EMBL" id="PWA32696.1"/>
    </source>
</evidence>
<accession>A0A315WA69</accession>
<dbReference type="GO" id="GO:0005912">
    <property type="term" value="C:adherens junction"/>
    <property type="evidence" value="ECO:0007669"/>
    <property type="project" value="TreeGrafter"/>
</dbReference>
<dbReference type="Proteomes" id="UP000250572">
    <property type="component" value="Unassembled WGS sequence"/>
</dbReference>
<protein>
    <recommendedName>
        <fullName evidence="2">PDZ domain-containing protein</fullName>
    </recommendedName>
</protein>
<dbReference type="GO" id="GO:0005938">
    <property type="term" value="C:cell cortex"/>
    <property type="evidence" value="ECO:0007669"/>
    <property type="project" value="TreeGrafter"/>
</dbReference>
<dbReference type="PROSITE" id="PS50106">
    <property type="entry name" value="PDZ"/>
    <property type="match status" value="1"/>
</dbReference>
<organism evidence="3 4">
    <name type="scientific">Gambusia affinis</name>
    <name type="common">Western mosquitofish</name>
    <name type="synonym">Heterandria affinis</name>
    <dbReference type="NCBI Taxonomy" id="33528"/>
    <lineage>
        <taxon>Eukaryota</taxon>
        <taxon>Metazoa</taxon>
        <taxon>Chordata</taxon>
        <taxon>Craniata</taxon>
        <taxon>Vertebrata</taxon>
        <taxon>Euteleostomi</taxon>
        <taxon>Actinopterygii</taxon>
        <taxon>Neopterygii</taxon>
        <taxon>Teleostei</taxon>
        <taxon>Neoteleostei</taxon>
        <taxon>Acanthomorphata</taxon>
        <taxon>Ovalentaria</taxon>
        <taxon>Atherinomorphae</taxon>
        <taxon>Cyprinodontiformes</taxon>
        <taxon>Poeciliidae</taxon>
        <taxon>Poeciliinae</taxon>
        <taxon>Gambusia</taxon>
    </lineage>
</organism>